<dbReference type="Gene3D" id="3.90.180.10">
    <property type="entry name" value="Medium-chain alcohol dehydrogenases, catalytic domain"/>
    <property type="match status" value="1"/>
</dbReference>
<protein>
    <recommendedName>
        <fullName evidence="6">Alcohol dehydrogenase-like N-terminal domain-containing protein</fullName>
    </recommendedName>
</protein>
<keyword evidence="3" id="KW-0479">Metal-binding</keyword>
<evidence type="ECO:0000256" key="1">
    <source>
        <dbReference type="ARBA" id="ARBA00001947"/>
    </source>
</evidence>
<dbReference type="Pfam" id="PF08240">
    <property type="entry name" value="ADH_N"/>
    <property type="match status" value="1"/>
</dbReference>
<dbReference type="InterPro" id="IPR013154">
    <property type="entry name" value="ADH-like_N"/>
</dbReference>
<dbReference type="PANTHER" id="PTHR43350:SF19">
    <property type="entry name" value="D-GULOSIDE 3-DEHYDROGENASE"/>
    <property type="match status" value="1"/>
</dbReference>
<dbReference type="InterPro" id="IPR002328">
    <property type="entry name" value="ADH_Zn_CS"/>
</dbReference>
<sequence>MKTISVIAPGQLEIIDTPRPEPGPYQALVRTELACLCNKTDSELVHGAFPGLEDAFPFALGHESVGIVEQIGDKVRNFAVGGRVVSGLVFDLGVEGLQPGWGGFCEYVLANDHEAMVADGVAEEAHGWIEVFEIQTPVDADIDPH</sequence>
<reference evidence="7" key="1">
    <citation type="submission" date="2018-05" db="EMBL/GenBank/DDBJ databases">
        <authorList>
            <person name="Lanie J.A."/>
            <person name="Ng W.-L."/>
            <person name="Kazmierczak K.M."/>
            <person name="Andrzejewski T.M."/>
            <person name="Davidsen T.M."/>
            <person name="Wayne K.J."/>
            <person name="Tettelin H."/>
            <person name="Glass J.I."/>
            <person name="Rusch D."/>
            <person name="Podicherti R."/>
            <person name="Tsui H.-C.T."/>
            <person name="Winkler M.E."/>
        </authorList>
    </citation>
    <scope>NUCLEOTIDE SEQUENCE</scope>
</reference>
<organism evidence="7">
    <name type="scientific">marine metagenome</name>
    <dbReference type="NCBI Taxonomy" id="408172"/>
    <lineage>
        <taxon>unclassified sequences</taxon>
        <taxon>metagenomes</taxon>
        <taxon>ecological metagenomes</taxon>
    </lineage>
</organism>
<dbReference type="AlphaFoldDB" id="A0A382Y8P2"/>
<dbReference type="GO" id="GO:0008270">
    <property type="term" value="F:zinc ion binding"/>
    <property type="evidence" value="ECO:0007669"/>
    <property type="project" value="InterPro"/>
</dbReference>
<evidence type="ECO:0000313" key="7">
    <source>
        <dbReference type="EMBL" id="SVD79633.1"/>
    </source>
</evidence>
<evidence type="ECO:0000256" key="3">
    <source>
        <dbReference type="ARBA" id="ARBA00022723"/>
    </source>
</evidence>
<comment type="cofactor">
    <cofactor evidence="1">
        <name>Zn(2+)</name>
        <dbReference type="ChEBI" id="CHEBI:29105"/>
    </cofactor>
</comment>
<keyword evidence="5" id="KW-0560">Oxidoreductase</keyword>
<comment type="similarity">
    <text evidence="2">Belongs to the zinc-containing alcohol dehydrogenase family.</text>
</comment>
<proteinExistence type="inferred from homology"/>
<dbReference type="InterPro" id="IPR011032">
    <property type="entry name" value="GroES-like_sf"/>
</dbReference>
<dbReference type="PROSITE" id="PS00059">
    <property type="entry name" value="ADH_ZINC"/>
    <property type="match status" value="1"/>
</dbReference>
<dbReference type="SUPFAM" id="SSF50129">
    <property type="entry name" value="GroES-like"/>
    <property type="match status" value="1"/>
</dbReference>
<feature type="non-terminal residue" evidence="7">
    <location>
        <position position="145"/>
    </location>
</feature>
<dbReference type="EMBL" id="UINC01173827">
    <property type="protein sequence ID" value="SVD79633.1"/>
    <property type="molecule type" value="Genomic_DNA"/>
</dbReference>
<accession>A0A382Y8P2</accession>
<evidence type="ECO:0000256" key="5">
    <source>
        <dbReference type="ARBA" id="ARBA00023002"/>
    </source>
</evidence>
<gene>
    <name evidence="7" type="ORF">METZ01_LOCUS432487</name>
</gene>
<name>A0A382Y8P2_9ZZZZ</name>
<dbReference type="GO" id="GO:0016491">
    <property type="term" value="F:oxidoreductase activity"/>
    <property type="evidence" value="ECO:0007669"/>
    <property type="project" value="UniProtKB-KW"/>
</dbReference>
<dbReference type="PANTHER" id="PTHR43350">
    <property type="entry name" value="NAD-DEPENDENT ALCOHOL DEHYDROGENASE"/>
    <property type="match status" value="1"/>
</dbReference>
<evidence type="ECO:0000256" key="4">
    <source>
        <dbReference type="ARBA" id="ARBA00022833"/>
    </source>
</evidence>
<keyword evidence="4" id="KW-0862">Zinc</keyword>
<evidence type="ECO:0000256" key="2">
    <source>
        <dbReference type="ARBA" id="ARBA00008072"/>
    </source>
</evidence>
<evidence type="ECO:0000259" key="6">
    <source>
        <dbReference type="Pfam" id="PF08240"/>
    </source>
</evidence>
<feature type="domain" description="Alcohol dehydrogenase-like N-terminal" evidence="6">
    <location>
        <begin position="23"/>
        <end position="115"/>
    </location>
</feature>